<evidence type="ECO:0000313" key="1">
    <source>
        <dbReference type="EMBL" id="KAH7934309.1"/>
    </source>
</evidence>
<accession>A0ACB8C620</accession>
<protein>
    <submittedName>
        <fullName evidence="1">Uncharacterized protein</fullName>
    </submittedName>
</protein>
<gene>
    <name evidence="1" type="ORF">HPB49_024844</name>
</gene>
<proteinExistence type="predicted"/>
<reference evidence="1" key="1">
    <citation type="submission" date="2020-05" db="EMBL/GenBank/DDBJ databases">
        <title>Large-scale comparative analyses of tick genomes elucidate their genetic diversity and vector capacities.</title>
        <authorList>
            <person name="Jia N."/>
            <person name="Wang J."/>
            <person name="Shi W."/>
            <person name="Du L."/>
            <person name="Sun Y."/>
            <person name="Zhan W."/>
            <person name="Jiang J."/>
            <person name="Wang Q."/>
            <person name="Zhang B."/>
            <person name="Ji P."/>
            <person name="Sakyi L.B."/>
            <person name="Cui X."/>
            <person name="Yuan T."/>
            <person name="Jiang B."/>
            <person name="Yang W."/>
            <person name="Lam T.T.-Y."/>
            <person name="Chang Q."/>
            <person name="Ding S."/>
            <person name="Wang X."/>
            <person name="Zhu J."/>
            <person name="Ruan X."/>
            <person name="Zhao L."/>
            <person name="Wei J."/>
            <person name="Que T."/>
            <person name="Du C."/>
            <person name="Cheng J."/>
            <person name="Dai P."/>
            <person name="Han X."/>
            <person name="Huang E."/>
            <person name="Gao Y."/>
            <person name="Liu J."/>
            <person name="Shao H."/>
            <person name="Ye R."/>
            <person name="Li L."/>
            <person name="Wei W."/>
            <person name="Wang X."/>
            <person name="Wang C."/>
            <person name="Yang T."/>
            <person name="Huo Q."/>
            <person name="Li W."/>
            <person name="Guo W."/>
            <person name="Chen H."/>
            <person name="Zhou L."/>
            <person name="Ni X."/>
            <person name="Tian J."/>
            <person name="Zhou Y."/>
            <person name="Sheng Y."/>
            <person name="Liu T."/>
            <person name="Pan Y."/>
            <person name="Xia L."/>
            <person name="Li J."/>
            <person name="Zhao F."/>
            <person name="Cao W."/>
        </authorList>
    </citation>
    <scope>NUCLEOTIDE SEQUENCE</scope>
    <source>
        <strain evidence="1">Dsil-2018</strain>
    </source>
</reference>
<name>A0ACB8C620_DERSI</name>
<organism evidence="1 2">
    <name type="scientific">Dermacentor silvarum</name>
    <name type="common">Tick</name>
    <dbReference type="NCBI Taxonomy" id="543639"/>
    <lineage>
        <taxon>Eukaryota</taxon>
        <taxon>Metazoa</taxon>
        <taxon>Ecdysozoa</taxon>
        <taxon>Arthropoda</taxon>
        <taxon>Chelicerata</taxon>
        <taxon>Arachnida</taxon>
        <taxon>Acari</taxon>
        <taxon>Parasitiformes</taxon>
        <taxon>Ixodida</taxon>
        <taxon>Ixodoidea</taxon>
        <taxon>Ixodidae</taxon>
        <taxon>Rhipicephalinae</taxon>
        <taxon>Dermacentor</taxon>
    </lineage>
</organism>
<dbReference type="Proteomes" id="UP000821865">
    <property type="component" value="Chromosome 9"/>
</dbReference>
<sequence length="175" mass="18901">MASVLPDRTWEEGNMAVGNMIPGPLSHPSLQADKMARTDLNPVPVIDVDLINTMRIFLAASPAIGLVLRVGNQPTSKHYAAYQIMPEILKKTLHCRSGSGGKSPTNFHALKAPGSSNQSQLLNESPRVHQGDEIVKIVGSHDSEKDATRLGRTEPHESASRNMSTFHVSDDSLTG</sequence>
<comment type="caution">
    <text evidence="1">The sequence shown here is derived from an EMBL/GenBank/DDBJ whole genome shotgun (WGS) entry which is preliminary data.</text>
</comment>
<keyword evidence="2" id="KW-1185">Reference proteome</keyword>
<dbReference type="EMBL" id="CM023478">
    <property type="protein sequence ID" value="KAH7934309.1"/>
    <property type="molecule type" value="Genomic_DNA"/>
</dbReference>
<evidence type="ECO:0000313" key="2">
    <source>
        <dbReference type="Proteomes" id="UP000821865"/>
    </source>
</evidence>